<feature type="transmembrane region" description="Helical" evidence="1">
    <location>
        <begin position="39"/>
        <end position="61"/>
    </location>
</feature>
<evidence type="ECO:0000313" key="2">
    <source>
        <dbReference type="EMBL" id="OGM99471.1"/>
    </source>
</evidence>
<evidence type="ECO:0008006" key="4">
    <source>
        <dbReference type="Google" id="ProtNLM"/>
    </source>
</evidence>
<accession>A0A1F8EF58</accession>
<protein>
    <recommendedName>
        <fullName evidence="4">VWFA domain-containing protein</fullName>
    </recommendedName>
</protein>
<keyword evidence="1" id="KW-1133">Transmembrane helix</keyword>
<feature type="transmembrane region" description="Helical" evidence="1">
    <location>
        <begin position="361"/>
        <end position="383"/>
    </location>
</feature>
<keyword evidence="1" id="KW-0812">Transmembrane</keyword>
<proteinExistence type="predicted"/>
<gene>
    <name evidence="2" type="ORF">A2650_02860</name>
</gene>
<evidence type="ECO:0000256" key="1">
    <source>
        <dbReference type="SAM" id="Phobius"/>
    </source>
</evidence>
<feature type="transmembrane region" description="Helical" evidence="1">
    <location>
        <begin position="89"/>
        <end position="110"/>
    </location>
</feature>
<dbReference type="Gene3D" id="3.40.50.410">
    <property type="entry name" value="von Willebrand factor, type A domain"/>
    <property type="match status" value="1"/>
</dbReference>
<keyword evidence="1" id="KW-0472">Membrane</keyword>
<comment type="caution">
    <text evidence="2">The sequence shown here is derived from an EMBL/GenBank/DDBJ whole genome shotgun (WGS) entry which is preliminary data.</text>
</comment>
<evidence type="ECO:0000313" key="3">
    <source>
        <dbReference type="Proteomes" id="UP000177117"/>
    </source>
</evidence>
<dbReference type="Proteomes" id="UP000177117">
    <property type="component" value="Unassembled WGS sequence"/>
</dbReference>
<sequence length="387" mass="44056">MLEIKNWFSFDKISDLVKIGWDDFWAIEWGQVKYSDINLAVLAGLIIFGLVSLKLLLFILFGRKKYTWADSGHLIYDESQSKKGILPRIITVLPSMILVVPLVLALVAVAEPFLITSGEEKKYITARTITYLRDVSGSMGSNIPDTAMTKAELAMNAHLKFLEMRRGKGDRTSFWLFSDSGFLINDYVVDDKLQYLLAYDAPWGFGSPPSSIPDSRLANLGGEGGTLLNTVLMSVINQFDRDEELQKKNPGYQPGRGRSVIIYSDSDIFDLNRTQERIDELVRRRIKVYVIITDDRRENQVSDYPYESNPFLLYVQNSGGKFFLGYDLNSMIQANIEIDRLEKVNIAVKKNIFKIPLFDRLIFASILILILIFPAGLSVEVIFREYP</sequence>
<dbReference type="EMBL" id="MGJD01000044">
    <property type="protein sequence ID" value="OGM99471.1"/>
    <property type="molecule type" value="Genomic_DNA"/>
</dbReference>
<organism evidence="2 3">
    <name type="scientific">Candidatus Yanofskybacteria bacterium RIFCSPHIGHO2_01_FULL_41_53</name>
    <dbReference type="NCBI Taxonomy" id="1802663"/>
    <lineage>
        <taxon>Bacteria</taxon>
        <taxon>Candidatus Yanofskyibacteriota</taxon>
    </lineage>
</organism>
<dbReference type="SUPFAM" id="SSF53300">
    <property type="entry name" value="vWA-like"/>
    <property type="match status" value="1"/>
</dbReference>
<dbReference type="AlphaFoldDB" id="A0A1F8EF58"/>
<dbReference type="InterPro" id="IPR036465">
    <property type="entry name" value="vWFA_dom_sf"/>
</dbReference>
<name>A0A1F8EF58_9BACT</name>
<reference evidence="2 3" key="1">
    <citation type="journal article" date="2016" name="Nat. Commun.">
        <title>Thousands of microbial genomes shed light on interconnected biogeochemical processes in an aquifer system.</title>
        <authorList>
            <person name="Anantharaman K."/>
            <person name="Brown C.T."/>
            <person name="Hug L.A."/>
            <person name="Sharon I."/>
            <person name="Castelle C.J."/>
            <person name="Probst A.J."/>
            <person name="Thomas B.C."/>
            <person name="Singh A."/>
            <person name="Wilkins M.J."/>
            <person name="Karaoz U."/>
            <person name="Brodie E.L."/>
            <person name="Williams K.H."/>
            <person name="Hubbard S.S."/>
            <person name="Banfield J.F."/>
        </authorList>
    </citation>
    <scope>NUCLEOTIDE SEQUENCE [LARGE SCALE GENOMIC DNA]</scope>
</reference>